<accession>A0A3N0BSI4</accession>
<dbReference type="PRINTS" id="PR00420">
    <property type="entry name" value="RNGMNOXGNASE"/>
</dbReference>
<comment type="caution">
    <text evidence="2">The sequence shown here is derived from an EMBL/GenBank/DDBJ whole genome shotgun (WGS) entry which is preliminary data.</text>
</comment>
<proteinExistence type="predicted"/>
<dbReference type="RefSeq" id="WP_123256055.1">
    <property type="nucleotide sequence ID" value="NZ_RBED01000114.1"/>
</dbReference>
<dbReference type="PANTHER" id="PTHR46865:SF8">
    <property type="entry name" value="POSSIBLE OXIDOREDUCTASE"/>
    <property type="match status" value="1"/>
</dbReference>
<sequence>MKVIICGAGISGLSAGAFLARNGWQVVIVDHAMGPRPQGYMIDFFGRGWEAAEKLGIIPRIRELGYQIPRVDYVDSRGRSRASLPFARFSKVVSGDFTSILRPDLECAIREALPPDVVVRYGRTITAVGQGDDGVTATLDDGSLLEGELLVGADGIHSTVRSLLFGPEKDFFCFLGFHVAAYYVDDAHLGALVGDRVAVTDTRNESMFFYRLRDGRTAVLAVHRTDDPARPPDPQSLLQSRYCALGWICPEALAECPEDFYYDQVAQIRMPCWHSGRVVLLGDAAAAVSLLAGQGASLGMAGAYLLADHLRLEPDIGRALSAFETGWRSEVEDHQRAGADAAGWFVPATRRASIMRRMAIRLMRVPGVGGLIGSNLIGKSGAAL</sequence>
<dbReference type="GO" id="GO:0071949">
    <property type="term" value="F:FAD binding"/>
    <property type="evidence" value="ECO:0007669"/>
    <property type="project" value="InterPro"/>
</dbReference>
<dbReference type="Gene3D" id="3.30.9.10">
    <property type="entry name" value="D-Amino Acid Oxidase, subunit A, domain 2"/>
    <property type="match status" value="1"/>
</dbReference>
<evidence type="ECO:0000313" key="3">
    <source>
        <dbReference type="Proteomes" id="UP000273807"/>
    </source>
</evidence>
<reference evidence="2 3" key="1">
    <citation type="submission" date="2018-10" db="EMBL/GenBank/DDBJ databases">
        <title>Genome sequencing of Arthrobacter oryzae TNB02.</title>
        <authorList>
            <person name="Cho Y.-J."/>
            <person name="Cho A."/>
            <person name="Kim O.-S."/>
        </authorList>
    </citation>
    <scope>NUCLEOTIDE SEQUENCE [LARGE SCALE GENOMIC DNA]</scope>
    <source>
        <strain evidence="2 3">TNB02</strain>
    </source>
</reference>
<keyword evidence="3" id="KW-1185">Reference proteome</keyword>
<name>A0A3N0BSI4_9MICC</name>
<dbReference type="AlphaFoldDB" id="A0A3N0BSI4"/>
<dbReference type="InterPro" id="IPR051704">
    <property type="entry name" value="FAD_aromatic-hydroxylase"/>
</dbReference>
<dbReference type="InterPro" id="IPR002938">
    <property type="entry name" value="FAD-bd"/>
</dbReference>
<gene>
    <name evidence="2" type="ORF">D7003_14120</name>
</gene>
<feature type="domain" description="FAD-binding" evidence="1">
    <location>
        <begin position="2"/>
        <end position="310"/>
    </location>
</feature>
<dbReference type="PANTHER" id="PTHR46865">
    <property type="entry name" value="OXIDOREDUCTASE-RELATED"/>
    <property type="match status" value="1"/>
</dbReference>
<protein>
    <submittedName>
        <fullName evidence="2">FAD-dependent oxidoreductase</fullName>
    </submittedName>
</protein>
<dbReference type="Proteomes" id="UP000273807">
    <property type="component" value="Unassembled WGS sequence"/>
</dbReference>
<dbReference type="EMBL" id="RBED01000114">
    <property type="protein sequence ID" value="RNL52059.1"/>
    <property type="molecule type" value="Genomic_DNA"/>
</dbReference>
<organism evidence="2 3">
    <name type="scientific">Arthrobacter oryzae</name>
    <dbReference type="NCBI Taxonomy" id="409290"/>
    <lineage>
        <taxon>Bacteria</taxon>
        <taxon>Bacillati</taxon>
        <taxon>Actinomycetota</taxon>
        <taxon>Actinomycetes</taxon>
        <taxon>Micrococcales</taxon>
        <taxon>Micrococcaceae</taxon>
        <taxon>Arthrobacter</taxon>
    </lineage>
</organism>
<evidence type="ECO:0000259" key="1">
    <source>
        <dbReference type="Pfam" id="PF01494"/>
    </source>
</evidence>
<dbReference type="Gene3D" id="3.50.50.60">
    <property type="entry name" value="FAD/NAD(P)-binding domain"/>
    <property type="match status" value="1"/>
</dbReference>
<dbReference type="OrthoDB" id="3356051at2"/>
<evidence type="ECO:0000313" key="2">
    <source>
        <dbReference type="EMBL" id="RNL52059.1"/>
    </source>
</evidence>
<dbReference type="SUPFAM" id="SSF51905">
    <property type="entry name" value="FAD/NAD(P)-binding domain"/>
    <property type="match status" value="1"/>
</dbReference>
<dbReference type="Pfam" id="PF01494">
    <property type="entry name" value="FAD_binding_3"/>
    <property type="match status" value="1"/>
</dbReference>
<dbReference type="InterPro" id="IPR036188">
    <property type="entry name" value="FAD/NAD-bd_sf"/>
</dbReference>